<dbReference type="AlphaFoldDB" id="A0A316FXQ7"/>
<feature type="transmembrane region" description="Helical" evidence="1">
    <location>
        <begin position="34"/>
        <end position="51"/>
    </location>
</feature>
<feature type="transmembrane region" description="Helical" evidence="1">
    <location>
        <begin position="97"/>
        <end position="117"/>
    </location>
</feature>
<feature type="transmembrane region" description="Helical" evidence="1">
    <location>
        <begin position="58"/>
        <end position="77"/>
    </location>
</feature>
<keyword evidence="1" id="KW-1133">Transmembrane helix</keyword>
<keyword evidence="3" id="KW-1185">Reference proteome</keyword>
<reference evidence="2 3" key="1">
    <citation type="submission" date="2018-05" db="EMBL/GenBank/DDBJ databases">
        <title>Genomic Encyclopedia of Type Strains, Phase IV (KMG-IV): sequencing the most valuable type-strain genomes for metagenomic binning, comparative biology and taxonomic classification.</title>
        <authorList>
            <person name="Goeker M."/>
        </authorList>
    </citation>
    <scope>NUCLEOTIDE SEQUENCE [LARGE SCALE GENOMIC DNA]</scope>
    <source>
        <strain evidence="2 3">DSM 25350</strain>
    </source>
</reference>
<evidence type="ECO:0008006" key="4">
    <source>
        <dbReference type="Google" id="ProtNLM"/>
    </source>
</evidence>
<comment type="caution">
    <text evidence="2">The sequence shown here is derived from an EMBL/GenBank/DDBJ whole genome shotgun (WGS) entry which is preliminary data.</text>
</comment>
<protein>
    <recommendedName>
        <fullName evidence="4">Membrane-associated protein</fullName>
    </recommendedName>
</protein>
<feature type="transmembrane region" description="Helical" evidence="1">
    <location>
        <begin position="12"/>
        <end position="28"/>
    </location>
</feature>
<evidence type="ECO:0000256" key="1">
    <source>
        <dbReference type="SAM" id="Phobius"/>
    </source>
</evidence>
<dbReference type="EMBL" id="QGGU01000004">
    <property type="protein sequence ID" value="PWK52895.1"/>
    <property type="molecule type" value="Genomic_DNA"/>
</dbReference>
<organism evidence="2 3">
    <name type="scientific">Pleionea mediterranea</name>
    <dbReference type="NCBI Taxonomy" id="523701"/>
    <lineage>
        <taxon>Bacteria</taxon>
        <taxon>Pseudomonadati</taxon>
        <taxon>Pseudomonadota</taxon>
        <taxon>Gammaproteobacteria</taxon>
        <taxon>Oceanospirillales</taxon>
        <taxon>Pleioneaceae</taxon>
        <taxon>Pleionea</taxon>
    </lineage>
</organism>
<evidence type="ECO:0000313" key="3">
    <source>
        <dbReference type="Proteomes" id="UP000245790"/>
    </source>
</evidence>
<proteinExistence type="predicted"/>
<dbReference type="OrthoDB" id="188694at2"/>
<gene>
    <name evidence="2" type="ORF">C8D97_104113</name>
</gene>
<keyword evidence="1" id="KW-0812">Transmembrane</keyword>
<accession>A0A316FXQ7</accession>
<feature type="transmembrane region" description="Helical" evidence="1">
    <location>
        <begin position="163"/>
        <end position="182"/>
    </location>
</feature>
<name>A0A316FXQ7_9GAMM</name>
<dbReference type="Proteomes" id="UP000245790">
    <property type="component" value="Unassembled WGS sequence"/>
</dbReference>
<sequence>MNRNRISLWIKLPYTLMVFLIVPVYWHDLGPTNFLWFSDIALIVLVPALWLESRFLASIMAVSVLALELMWVLDFLFGGNLTHIAAYMFSNETQWHIRILSGTFHLALPPILLLMLYRFGYDRRALPTQCLLALVILPLTRLLTEPSENINWVYGLGQSQSELAAPLYISLLLSGFIIVIYLPSHFLFARYFPYKDEHTNQ</sequence>
<dbReference type="RefSeq" id="WP_109762877.1">
    <property type="nucleotide sequence ID" value="NZ_QGGU01000004.1"/>
</dbReference>
<keyword evidence="1" id="KW-0472">Membrane</keyword>
<evidence type="ECO:0000313" key="2">
    <source>
        <dbReference type="EMBL" id="PWK52895.1"/>
    </source>
</evidence>